<evidence type="ECO:0000313" key="5">
    <source>
        <dbReference type="Proteomes" id="UP000007875"/>
    </source>
</evidence>
<dbReference type="SUPFAM" id="SSF88688">
    <property type="entry name" value="Families 57/38 glycoside transferase middle domain"/>
    <property type="match status" value="1"/>
</dbReference>
<keyword evidence="5" id="KW-1185">Reference proteome</keyword>
<reference evidence="4" key="2">
    <citation type="submission" date="2025-08" db="UniProtKB">
        <authorList>
            <consortium name="Ensembl"/>
        </authorList>
    </citation>
    <scope>IDENTIFICATION</scope>
</reference>
<dbReference type="GO" id="GO:0009313">
    <property type="term" value="P:oligosaccharide catabolic process"/>
    <property type="evidence" value="ECO:0007669"/>
    <property type="project" value="TreeGrafter"/>
</dbReference>
<dbReference type="GO" id="GO:0004559">
    <property type="term" value="F:alpha-mannosidase activity"/>
    <property type="evidence" value="ECO:0007669"/>
    <property type="project" value="InterPro"/>
</dbReference>
<organism evidence="4 5">
    <name type="scientific">Ciona savignyi</name>
    <name type="common">Pacific transparent sea squirt</name>
    <dbReference type="NCBI Taxonomy" id="51511"/>
    <lineage>
        <taxon>Eukaryota</taxon>
        <taxon>Metazoa</taxon>
        <taxon>Chordata</taxon>
        <taxon>Tunicata</taxon>
        <taxon>Ascidiacea</taxon>
        <taxon>Phlebobranchia</taxon>
        <taxon>Cionidae</taxon>
        <taxon>Ciona</taxon>
    </lineage>
</organism>
<evidence type="ECO:0000256" key="1">
    <source>
        <dbReference type="ARBA" id="ARBA00022801"/>
    </source>
</evidence>
<accession>H2Y8R6</accession>
<evidence type="ECO:0000313" key="4">
    <source>
        <dbReference type="Ensembl" id="ENSCSAVP00000001714.1"/>
    </source>
</evidence>
<reference evidence="5" key="1">
    <citation type="submission" date="2003-08" db="EMBL/GenBank/DDBJ databases">
        <authorList>
            <person name="Birren B."/>
            <person name="Nusbaum C."/>
            <person name="Abebe A."/>
            <person name="Abouelleil A."/>
            <person name="Adekoya E."/>
            <person name="Ait-zahra M."/>
            <person name="Allen N."/>
            <person name="Allen T."/>
            <person name="An P."/>
            <person name="Anderson M."/>
            <person name="Anderson S."/>
            <person name="Arachchi H."/>
            <person name="Armbruster J."/>
            <person name="Bachantsang P."/>
            <person name="Baldwin J."/>
            <person name="Barry A."/>
            <person name="Bayul T."/>
            <person name="Blitshsteyn B."/>
            <person name="Bloom T."/>
            <person name="Blye J."/>
            <person name="Boguslavskiy L."/>
            <person name="Borowsky M."/>
            <person name="Boukhgalter B."/>
            <person name="Brunache A."/>
            <person name="Butler J."/>
            <person name="Calixte N."/>
            <person name="Calvo S."/>
            <person name="Camarata J."/>
            <person name="Campo K."/>
            <person name="Chang J."/>
            <person name="Cheshatsang Y."/>
            <person name="Citroen M."/>
            <person name="Collymore A."/>
            <person name="Considine T."/>
            <person name="Cook A."/>
            <person name="Cooke P."/>
            <person name="Corum B."/>
            <person name="Cuomo C."/>
            <person name="David R."/>
            <person name="Dawoe T."/>
            <person name="Degray S."/>
            <person name="Dodge S."/>
            <person name="Dooley K."/>
            <person name="Dorje P."/>
            <person name="Dorjee K."/>
            <person name="Dorris L."/>
            <person name="Duffey N."/>
            <person name="Dupes A."/>
            <person name="Elkins T."/>
            <person name="Engels R."/>
            <person name="Erickson J."/>
            <person name="Farina A."/>
            <person name="Faro S."/>
            <person name="Ferreira P."/>
            <person name="Fischer H."/>
            <person name="Fitzgerald M."/>
            <person name="Foley K."/>
            <person name="Gage D."/>
            <person name="Galagan J."/>
            <person name="Gearin G."/>
            <person name="Gnerre S."/>
            <person name="Gnirke A."/>
            <person name="Goyette A."/>
            <person name="Graham J."/>
            <person name="Grandbois E."/>
            <person name="Gyaltsen K."/>
            <person name="Hafez N."/>
            <person name="Hagopian D."/>
            <person name="Hagos B."/>
            <person name="Hall J."/>
            <person name="Hatcher B."/>
            <person name="Heller A."/>
            <person name="Higgins H."/>
            <person name="Honan T."/>
            <person name="Horn A."/>
            <person name="Houde N."/>
            <person name="Hughes L."/>
            <person name="Hulme W."/>
            <person name="Husby E."/>
            <person name="Iliev I."/>
            <person name="Jaffe D."/>
            <person name="Jones C."/>
            <person name="Kamal M."/>
            <person name="Kamat A."/>
            <person name="Kamvysselis M."/>
            <person name="Karlsson E."/>
            <person name="Kells C."/>
            <person name="Kieu A."/>
            <person name="Kisner P."/>
            <person name="Kodira C."/>
            <person name="Kulbokas E."/>
            <person name="Labutti K."/>
            <person name="Lama D."/>
            <person name="Landers T."/>
            <person name="Leger J."/>
            <person name="Levine S."/>
            <person name="Lewis D."/>
            <person name="Lewis T."/>
            <person name="Lindblad-toh K."/>
            <person name="Liu X."/>
            <person name="Lokyitsang T."/>
            <person name="Lokyitsang Y."/>
            <person name="Lucien O."/>
            <person name="Lui A."/>
            <person name="Ma L.J."/>
            <person name="Mabbitt R."/>
            <person name="Macdonald J."/>
            <person name="Maclean C."/>
            <person name="Major J."/>
            <person name="Manning J."/>
            <person name="Marabella R."/>
            <person name="Maru K."/>
            <person name="Matthews C."/>
            <person name="Mauceli E."/>
            <person name="Mccarthy M."/>
            <person name="Mcdonough S."/>
            <person name="Mcghee T."/>
            <person name="Meldrim J."/>
            <person name="Meneus L."/>
            <person name="Mesirov J."/>
            <person name="Mihalev A."/>
            <person name="Mihova T."/>
            <person name="Mikkelsen T."/>
            <person name="Mlenga V."/>
            <person name="Moru K."/>
            <person name="Mozes J."/>
            <person name="Mulrain L."/>
            <person name="Munson G."/>
            <person name="Naylor J."/>
            <person name="Newes C."/>
            <person name="Nguyen C."/>
            <person name="Nguyen N."/>
            <person name="Nguyen T."/>
            <person name="Nicol R."/>
            <person name="Nielsen C."/>
            <person name="Nizzari M."/>
            <person name="Norbu C."/>
            <person name="Norbu N."/>
            <person name="O'donnell P."/>
            <person name="Okoawo O."/>
            <person name="O'leary S."/>
            <person name="Omotosho B."/>
            <person name="O'neill K."/>
            <person name="Osman S."/>
            <person name="Parker S."/>
            <person name="Perrin D."/>
            <person name="Phunkhang P."/>
            <person name="Piqani B."/>
            <person name="Purcell S."/>
            <person name="Rachupka T."/>
            <person name="Ramasamy U."/>
            <person name="Rameau R."/>
            <person name="Ray V."/>
            <person name="Raymond C."/>
            <person name="Retta R."/>
            <person name="Richardson S."/>
            <person name="Rise C."/>
            <person name="Rodriguez J."/>
            <person name="Rogers J."/>
            <person name="Rogov P."/>
            <person name="Rutman M."/>
            <person name="Schupbach R."/>
            <person name="Seaman C."/>
            <person name="Settipalli S."/>
            <person name="Sharpe T."/>
            <person name="Sheridan J."/>
            <person name="Sherpa N."/>
            <person name="Shi J."/>
            <person name="Smirnov S."/>
            <person name="Smith C."/>
            <person name="Sougnez C."/>
            <person name="Spencer B."/>
            <person name="Stalker J."/>
            <person name="Stange-thomann N."/>
            <person name="Stavropoulos S."/>
            <person name="Stetson K."/>
            <person name="Stone C."/>
            <person name="Stone S."/>
            <person name="Stubbs M."/>
            <person name="Talamas J."/>
            <person name="Tchuinga P."/>
            <person name="Tenzing P."/>
            <person name="Tesfaye S."/>
            <person name="Theodore J."/>
            <person name="Thoulutsang Y."/>
            <person name="Topham K."/>
            <person name="Towey S."/>
            <person name="Tsamla T."/>
            <person name="Tsomo N."/>
            <person name="Vallee D."/>
            <person name="Vassiliev H."/>
            <person name="Venkataraman V."/>
            <person name="Vinson J."/>
            <person name="Vo A."/>
            <person name="Wade C."/>
            <person name="Wang S."/>
            <person name="Wangchuk T."/>
            <person name="Wangdi T."/>
            <person name="Whittaker C."/>
            <person name="Wilkinson J."/>
            <person name="Wu Y."/>
            <person name="Wyman D."/>
            <person name="Yadav S."/>
            <person name="Yang S."/>
            <person name="Yang X."/>
            <person name="Yeager S."/>
            <person name="Yee E."/>
            <person name="Young G."/>
            <person name="Zainoun J."/>
            <person name="Zembeck L."/>
            <person name="Zimmer A."/>
            <person name="Zody M."/>
            <person name="Lander E."/>
        </authorList>
    </citation>
    <scope>NUCLEOTIDE SEQUENCE [LARGE SCALE GENOMIC DNA]</scope>
</reference>
<feature type="domain" description="Glycoside hydrolase family 38 central" evidence="3">
    <location>
        <begin position="520"/>
        <end position="604"/>
    </location>
</feature>
<dbReference type="InParanoid" id="H2Y8R6"/>
<dbReference type="Gene3D" id="3.20.110.10">
    <property type="entry name" value="Glycoside hydrolase 38, N terminal domain"/>
    <property type="match status" value="1"/>
</dbReference>
<dbReference type="InterPro" id="IPR015341">
    <property type="entry name" value="Glyco_hydro_38_cen"/>
</dbReference>
<proteinExistence type="predicted"/>
<dbReference type="PANTHER" id="PTHR46017:SF1">
    <property type="entry name" value="ALPHA-MANNOSIDASE 2C1"/>
    <property type="match status" value="1"/>
</dbReference>
<dbReference type="FunFam" id="3.20.110.10:FF:000002">
    <property type="entry name" value="alpha-mannosidase 2C1 isoform X1"/>
    <property type="match status" value="1"/>
</dbReference>
<keyword evidence="1" id="KW-0378">Hydrolase</keyword>
<evidence type="ECO:0000259" key="3">
    <source>
        <dbReference type="SMART" id="SM00872"/>
    </source>
</evidence>
<dbReference type="STRING" id="51511.ENSCSAVP00000001714"/>
<evidence type="ECO:0000256" key="2">
    <source>
        <dbReference type="ARBA" id="ARBA00023295"/>
    </source>
</evidence>
<dbReference type="GO" id="GO:0006013">
    <property type="term" value="P:mannose metabolic process"/>
    <property type="evidence" value="ECO:0007669"/>
    <property type="project" value="InterPro"/>
</dbReference>
<dbReference type="InterPro" id="IPR000602">
    <property type="entry name" value="Glyco_hydro_38_N"/>
</dbReference>
<dbReference type="Proteomes" id="UP000007875">
    <property type="component" value="Unassembled WGS sequence"/>
</dbReference>
<dbReference type="InterPro" id="IPR037094">
    <property type="entry name" value="Glyco_hydro_38_cen_sf"/>
</dbReference>
<dbReference type="Pfam" id="PF01074">
    <property type="entry name" value="Glyco_hydro_38N"/>
    <property type="match status" value="1"/>
</dbReference>
<dbReference type="Pfam" id="PF09261">
    <property type="entry name" value="Alpha-mann_mid"/>
    <property type="match status" value="1"/>
</dbReference>
<dbReference type="PANTHER" id="PTHR46017">
    <property type="entry name" value="ALPHA-MANNOSIDASE 2C1"/>
    <property type="match status" value="1"/>
</dbReference>
<dbReference type="FunFam" id="1.20.1270.50:FF:000004">
    <property type="entry name" value="alpha-mannosidase 2C1 isoform X1"/>
    <property type="match status" value="1"/>
</dbReference>
<name>H2Y8R6_CIOSA</name>
<protein>
    <recommendedName>
        <fullName evidence="3">Glycoside hydrolase family 38 central domain-containing protein</fullName>
    </recommendedName>
</protein>
<dbReference type="eggNOG" id="KOG4342">
    <property type="taxonomic scope" value="Eukaryota"/>
</dbReference>
<dbReference type="InterPro" id="IPR027291">
    <property type="entry name" value="Glyco_hydro_38_N_sf"/>
</dbReference>
<dbReference type="InterPro" id="IPR011330">
    <property type="entry name" value="Glyco_hydro/deAcase_b/a-brl"/>
</dbReference>
<keyword evidence="2" id="KW-0326">Glycosidase</keyword>
<dbReference type="Ensembl" id="ENSCSAVT00000001742.1">
    <property type="protein sequence ID" value="ENSCSAVP00000001714.1"/>
    <property type="gene ID" value="ENSCSAVG00000000993.1"/>
</dbReference>
<dbReference type="Gene3D" id="1.20.1270.50">
    <property type="entry name" value="Glycoside hydrolase family 38, central domain"/>
    <property type="match status" value="1"/>
</dbReference>
<reference evidence="4" key="3">
    <citation type="submission" date="2025-09" db="UniProtKB">
        <authorList>
            <consortium name="Ensembl"/>
        </authorList>
    </citation>
    <scope>IDENTIFICATION</scope>
</reference>
<dbReference type="InterPro" id="IPR028995">
    <property type="entry name" value="Glyco_hydro_57/38_cen_sf"/>
</dbReference>
<dbReference type="Pfam" id="PF22907">
    <property type="entry name" value="Ams1-like_1st"/>
    <property type="match status" value="1"/>
</dbReference>
<dbReference type="SMART" id="SM00872">
    <property type="entry name" value="Alpha-mann_mid"/>
    <property type="match status" value="1"/>
</dbReference>
<dbReference type="AlphaFoldDB" id="H2Y8R6"/>
<dbReference type="InterPro" id="IPR054723">
    <property type="entry name" value="Ams1-like_N"/>
</dbReference>
<dbReference type="OMA" id="KETEPHG"/>
<dbReference type="HOGENOM" id="CLU_003442_3_0_1"/>
<sequence>VLKNTRCTLERIEKFISPHYFTDVNLFGRLKSETLAISNILHYGPTERISLSKVMKNLSVFKPVKIGEAFGPTFSTHWFILTLEIPDSWRKREVELEWEAGCEAMLWKDGVPVFSFSPQEDNGRTKTYKIPRSDCVNENTPTYVIEMACNRELGEGSPTMISPPDMNKTFTLSKANLNGINKDLEALYIDMQVLYGIAKALGQDSQRGVEAMLTGNQIINTLVKGDWSDTVVKDSRELAKSYFGEANHRQQHVVHAMGHCHIDCAWLWPYSETIRKCARSWASTLDVMKRFPNFTFVCSQAQQLAWIKSDYPSLYQEIKVQVENGRFIPVGGAWVEMDGNLPSGESMMMHFFYGQKFFREEFGITCEEFWLPDTFGYSGNFPQIMKESGIRRFLTQKLSWNLVNKFPHHTFYWEGIDGSRQLTHFPPGESYGMEMQPDELVKTMKTHSDKGRTNSSMMLFGYGDGGGGPKQVWEGGDRFNRMKDCAGLPRVEMSVPQRFFEEVETSSSNLCTWVGELFLELHNGTYTSQALIKKLNRQCEVKLHDLELLCTMAWCRKLVDGGFRYTYPQDDIDRLWKLVLLNQFHDVLPGSCIEMVIDDAVQLYNKVIGTTTRLTTTAMEALGLRGGGCDVTINTLPWKRREVVDIDG</sequence>
<dbReference type="SUPFAM" id="SSF88713">
    <property type="entry name" value="Glycoside hydrolase/deacetylase"/>
    <property type="match status" value="1"/>
</dbReference>
<dbReference type="GeneTree" id="ENSGT01030000234638"/>